<dbReference type="EMBL" id="WHPF01000002">
    <property type="protein sequence ID" value="NNV54363.1"/>
    <property type="molecule type" value="Genomic_DNA"/>
</dbReference>
<dbReference type="AlphaFoldDB" id="A0A8J8JS50"/>
<protein>
    <submittedName>
        <fullName evidence="1">Uncharacterized protein</fullName>
    </submittedName>
</protein>
<organism evidence="1 2">
    <name type="scientific">Limnovirga soli</name>
    <dbReference type="NCBI Taxonomy" id="2656915"/>
    <lineage>
        <taxon>Bacteria</taxon>
        <taxon>Pseudomonadati</taxon>
        <taxon>Bacteroidota</taxon>
        <taxon>Chitinophagia</taxon>
        <taxon>Chitinophagales</taxon>
        <taxon>Chitinophagaceae</taxon>
        <taxon>Limnovirga</taxon>
    </lineage>
</organism>
<proteinExistence type="predicted"/>
<dbReference type="RefSeq" id="WP_171606286.1">
    <property type="nucleotide sequence ID" value="NZ_WHPF01000002.1"/>
</dbReference>
<reference evidence="1" key="1">
    <citation type="submission" date="2019-10" db="EMBL/GenBank/DDBJ databases">
        <title>Draft genome sequence of Panacibacter sp. KCS-6.</title>
        <authorList>
            <person name="Yim K.J."/>
        </authorList>
    </citation>
    <scope>NUCLEOTIDE SEQUENCE</scope>
    <source>
        <strain evidence="1">KCS-6</strain>
    </source>
</reference>
<gene>
    <name evidence="1" type="ORF">GD597_02750</name>
</gene>
<keyword evidence="2" id="KW-1185">Reference proteome</keyword>
<evidence type="ECO:0000313" key="1">
    <source>
        <dbReference type="EMBL" id="NNV54363.1"/>
    </source>
</evidence>
<dbReference type="Proteomes" id="UP000598971">
    <property type="component" value="Unassembled WGS sequence"/>
</dbReference>
<name>A0A8J8JS50_9BACT</name>
<comment type="caution">
    <text evidence="1">The sequence shown here is derived from an EMBL/GenBank/DDBJ whole genome shotgun (WGS) entry which is preliminary data.</text>
</comment>
<sequence length="118" mass="13815">MYTLIIHDKDAMIDNPSFPHDLNEKTETVISAANLAEAEELCKAIRFDKVFFCYDIPNKEAIEIIYKEFQLNYKVKVYSLAGIIRHHKPKVEEKMQEPKLHAVFLKETKDNNSKLFLN</sequence>
<evidence type="ECO:0000313" key="2">
    <source>
        <dbReference type="Proteomes" id="UP000598971"/>
    </source>
</evidence>
<accession>A0A8J8JS50</accession>